<comment type="caution">
    <text evidence="2">The sequence shown here is derived from an EMBL/GenBank/DDBJ whole genome shotgun (WGS) entry which is preliminary data.</text>
</comment>
<keyword evidence="3" id="KW-1185">Reference proteome</keyword>
<name>A0ABR3G730_9PEZI</name>
<reference evidence="2 3" key="1">
    <citation type="submission" date="2024-02" db="EMBL/GenBank/DDBJ databases">
        <title>Discinaceae phylogenomics.</title>
        <authorList>
            <person name="Dirks A.C."/>
            <person name="James T.Y."/>
        </authorList>
    </citation>
    <scope>NUCLEOTIDE SEQUENCE [LARGE SCALE GENOMIC DNA]</scope>
    <source>
        <strain evidence="2 3">ACD0624</strain>
    </source>
</reference>
<proteinExistence type="predicted"/>
<organism evidence="2 3">
    <name type="scientific">Discina gigas</name>
    <dbReference type="NCBI Taxonomy" id="1032678"/>
    <lineage>
        <taxon>Eukaryota</taxon>
        <taxon>Fungi</taxon>
        <taxon>Dikarya</taxon>
        <taxon>Ascomycota</taxon>
        <taxon>Pezizomycotina</taxon>
        <taxon>Pezizomycetes</taxon>
        <taxon>Pezizales</taxon>
        <taxon>Discinaceae</taxon>
        <taxon>Discina</taxon>
    </lineage>
</organism>
<sequence length="198" mass="22362">MSPRGATIPNPIYVVPYGAVPQIQAQAALCAFRQESELSWPAINRLWMDVCNILNSPSHDILLDANRSHELEYHEKLAELTRDVLTSGVFGPDTQGRWRYGRHTDEPDQIAIVDFIARLTMHAARGILDQVTACDHSCDVKADKVGAWLMNEEATIWDQYEFVDREAVSNEDYHYQDYGTAAPRARTPDATRVSESRS</sequence>
<accession>A0ABR3G730</accession>
<evidence type="ECO:0000313" key="3">
    <source>
        <dbReference type="Proteomes" id="UP001447188"/>
    </source>
</evidence>
<protein>
    <submittedName>
        <fullName evidence="2">Uncharacterized protein</fullName>
    </submittedName>
</protein>
<dbReference type="Proteomes" id="UP001447188">
    <property type="component" value="Unassembled WGS sequence"/>
</dbReference>
<evidence type="ECO:0000313" key="2">
    <source>
        <dbReference type="EMBL" id="KAL0631762.1"/>
    </source>
</evidence>
<dbReference type="EMBL" id="JBBBZM010000214">
    <property type="protein sequence ID" value="KAL0631762.1"/>
    <property type="molecule type" value="Genomic_DNA"/>
</dbReference>
<feature type="region of interest" description="Disordered" evidence="1">
    <location>
        <begin position="179"/>
        <end position="198"/>
    </location>
</feature>
<feature type="compositionally biased region" description="Basic and acidic residues" evidence="1">
    <location>
        <begin position="186"/>
        <end position="198"/>
    </location>
</feature>
<gene>
    <name evidence="2" type="ORF">Q9L58_009370</name>
</gene>
<evidence type="ECO:0000256" key="1">
    <source>
        <dbReference type="SAM" id="MobiDB-lite"/>
    </source>
</evidence>